<organism evidence="4 5">
    <name type="scientific">Gardnerella vaginalis</name>
    <dbReference type="NCBI Taxonomy" id="2702"/>
    <lineage>
        <taxon>Bacteria</taxon>
        <taxon>Bacillati</taxon>
        <taxon>Actinomycetota</taxon>
        <taxon>Actinomycetes</taxon>
        <taxon>Bifidobacteriales</taxon>
        <taxon>Bifidobacteriaceae</taxon>
        <taxon>Gardnerella</taxon>
    </lineage>
</organism>
<keyword evidence="2" id="KW-0812">Transmembrane</keyword>
<reference evidence="4 5" key="1">
    <citation type="submission" date="2016-02" db="EMBL/GenBank/DDBJ databases">
        <title>Gardnerella vaginalis Subgroups Defined by cpn60 Sequencing and Sialidase Activity in Isolates from Canada, Belgium and Kenya.</title>
        <authorList>
            <person name="Schellenberg J."/>
            <person name="Paramel Jayaprakash T."/>
            <person name="Withana Gamage N."/>
            <person name="Patterson M.H."/>
            <person name="Vaneechoutte M."/>
            <person name="Hill J.E."/>
        </authorList>
    </citation>
    <scope>NUCLEOTIDE SEQUENCE [LARGE SCALE GENOMIC DNA]</scope>
    <source>
        <strain evidence="4 5">N160</strain>
    </source>
</reference>
<sequence length="754" mass="80410">MLKKSTLICMRLFSAFVSAIISVGFLASMCCCNCGSAYADEAVAGSEFANADACVAAQLANNAAKPGSSSTAGAKLCRVKEGHTDVFATYKDASGNLVLGTRGDSFPGTSANGIRYDSSLIRFVVGSKSRVRKGKAFSFVKQDVKHVYKLPSQLKEGKLYAGVSTETLGKNSGIKKVTFSFTNATMPENGAVYMAGKDGDKILTYLGTDGTGFPSEYTVDDDAHVHMDWVFTAPGTYVLTVKAIAETNEGKTLTATQDYTFEVDLKRAKESSQYDTSKGDSESEDSGDQNGTSPNSKKKKGSEGKGSNEDSNEDSEDDEDDEDSEDEDEDSDENSEDEDEDNEEPSTSIVINGNNNRVYVTPWPGAKPSGGLANRGSEDEEEAETESSKNNLDSKQSKSKNKNKKTTKKCSTFNDIKEDKLIIKHGHVDLATYSTGSGIGFAVQEDVTGSHVKRDPSKVVFYAGNDAKNGNVWRLPQTQKQNVPWLGWNNQNLQPHKSSKISLKSVKGPGSVRIWLQGSLGEKAKTVMSSNGNRTYTIPANTHMHLNWDFSKSGYYTIRLAVSANGKTLAKDFHFAIGVDPLKTPMGCSVSEVGGDEGDSDDEGATEGATDDATSAENGGNGGKNSGGTTTLASSHYAGNSGGSFFGGGFASSHKTKSAKKGKGVKVLGTIGSKSRKGVEAKYASKRVKGLRRSLLSNVKDDEPTGISGLFSRNPVLAYSLIIGGVLTVLSVTAGGIWFLYKRGLISLNCLLRY</sequence>
<feature type="signal peptide" evidence="3">
    <location>
        <begin position="1"/>
        <end position="19"/>
    </location>
</feature>
<evidence type="ECO:0000313" key="4">
    <source>
        <dbReference type="EMBL" id="RFD75458.1"/>
    </source>
</evidence>
<keyword evidence="3" id="KW-0732">Signal</keyword>
<dbReference type="RefSeq" id="WP_116794422.1">
    <property type="nucleotide sequence ID" value="NZ_LSLH01000001.1"/>
</dbReference>
<gene>
    <name evidence="4" type="ORF">AXE76_04695</name>
</gene>
<feature type="transmembrane region" description="Helical" evidence="2">
    <location>
        <begin position="716"/>
        <end position="741"/>
    </location>
</feature>
<feature type="region of interest" description="Disordered" evidence="1">
    <location>
        <begin position="268"/>
        <end position="409"/>
    </location>
</feature>
<evidence type="ECO:0000256" key="3">
    <source>
        <dbReference type="SAM" id="SignalP"/>
    </source>
</evidence>
<protein>
    <submittedName>
        <fullName evidence="4">ABC transporter</fullName>
    </submittedName>
</protein>
<dbReference type="InterPro" id="IPR022435">
    <property type="entry name" value="Surface-anchored_actinobac"/>
</dbReference>
<proteinExistence type="predicted"/>
<dbReference type="NCBIfam" id="NF038134">
    <property type="entry name" value="choice_anch_M"/>
    <property type="match status" value="2"/>
</dbReference>
<feature type="compositionally biased region" description="Polar residues" evidence="1">
    <location>
        <begin position="345"/>
        <end position="358"/>
    </location>
</feature>
<dbReference type="Proteomes" id="UP000258888">
    <property type="component" value="Unassembled WGS sequence"/>
</dbReference>
<evidence type="ECO:0000256" key="1">
    <source>
        <dbReference type="SAM" id="MobiDB-lite"/>
    </source>
</evidence>
<dbReference type="AlphaFoldDB" id="A0A3E1IS01"/>
<dbReference type="NCBIfam" id="TIGR03769">
    <property type="entry name" value="P_ac_wall_RPT"/>
    <property type="match status" value="1"/>
</dbReference>
<feature type="compositionally biased region" description="Basic and acidic residues" evidence="1">
    <location>
        <begin position="268"/>
        <end position="281"/>
    </location>
</feature>
<comment type="caution">
    <text evidence="4">The sequence shown here is derived from an EMBL/GenBank/DDBJ whole genome shotgun (WGS) entry which is preliminary data.</text>
</comment>
<evidence type="ECO:0000256" key="2">
    <source>
        <dbReference type="SAM" id="Phobius"/>
    </source>
</evidence>
<keyword evidence="2" id="KW-0472">Membrane</keyword>
<keyword evidence="5" id="KW-1185">Reference proteome</keyword>
<feature type="compositionally biased region" description="Basic residues" evidence="1">
    <location>
        <begin position="397"/>
        <end position="408"/>
    </location>
</feature>
<feature type="chain" id="PRO_5039149804" evidence="3">
    <location>
        <begin position="20"/>
        <end position="754"/>
    </location>
</feature>
<evidence type="ECO:0000313" key="5">
    <source>
        <dbReference type="Proteomes" id="UP000258888"/>
    </source>
</evidence>
<feature type="compositionally biased region" description="Acidic residues" evidence="1">
    <location>
        <begin position="310"/>
        <end position="344"/>
    </location>
</feature>
<feature type="region of interest" description="Disordered" evidence="1">
    <location>
        <begin position="588"/>
        <end position="628"/>
    </location>
</feature>
<dbReference type="EMBL" id="LSLH01000001">
    <property type="protein sequence ID" value="RFD75458.1"/>
    <property type="molecule type" value="Genomic_DNA"/>
</dbReference>
<feature type="compositionally biased region" description="Acidic residues" evidence="1">
    <location>
        <begin position="594"/>
        <end position="605"/>
    </location>
</feature>
<keyword evidence="2" id="KW-1133">Transmembrane helix</keyword>
<name>A0A3E1IS01_GARVA</name>
<accession>A0A3E1IS01</accession>